<feature type="domain" description="Inner membrane component" evidence="2">
    <location>
        <begin position="69"/>
        <end position="119"/>
    </location>
</feature>
<evidence type="ECO:0000256" key="1">
    <source>
        <dbReference type="SAM" id="Phobius"/>
    </source>
</evidence>
<dbReference type="InterPro" id="IPR005185">
    <property type="entry name" value="YccF"/>
</dbReference>
<keyword evidence="1" id="KW-1133">Transmembrane helix</keyword>
<reference evidence="3 4" key="1">
    <citation type="submission" date="2014-07" db="EMBL/GenBank/DDBJ databases">
        <authorList>
            <person name="McCorrison J."/>
            <person name="Sanka R."/>
            <person name="Torralba M."/>
            <person name="Gillis M."/>
            <person name="Haft D.H."/>
            <person name="Methe B."/>
            <person name="Sutton G."/>
            <person name="Nelson K.E."/>
        </authorList>
    </citation>
    <scope>NUCLEOTIDE SEQUENCE [LARGE SCALE GENOMIC DNA]</scope>
    <source>
        <strain evidence="3 4">DNF00882</strain>
    </source>
</reference>
<evidence type="ECO:0000259" key="2">
    <source>
        <dbReference type="Pfam" id="PF03733"/>
    </source>
</evidence>
<proteinExistence type="predicted"/>
<gene>
    <name evidence="3" type="ORF">HMPREF0654_02175</name>
</gene>
<dbReference type="EMBL" id="JRNR01000008">
    <property type="protein sequence ID" value="KGF50182.1"/>
    <property type="molecule type" value="Genomic_DNA"/>
</dbReference>
<evidence type="ECO:0000313" key="3">
    <source>
        <dbReference type="EMBL" id="KGF50182.1"/>
    </source>
</evidence>
<keyword evidence="1" id="KW-0472">Membrane</keyword>
<sequence length="127" mass="14413">MKIFGNLLWLFFGGFAAALEYFAASLALMFTIVGIPFALQTFKIGIYVLWPFGQHVVYDSQAHGCLHTFMNILWFFLGGIWIWLTHIVFGLLLLVTIIGIPFARKQFELAGLALHPFGRRVVMDSPF</sequence>
<dbReference type="NCBIfam" id="NF008740">
    <property type="entry name" value="PRK11770.1-2"/>
    <property type="match status" value="1"/>
</dbReference>
<feature type="transmembrane region" description="Helical" evidence="1">
    <location>
        <begin position="72"/>
        <end position="100"/>
    </location>
</feature>
<keyword evidence="1" id="KW-0812">Transmembrane</keyword>
<dbReference type="PANTHER" id="PTHR42903">
    <property type="entry name" value="INNER MEMBRANE PROTEIN YCCF"/>
    <property type="match status" value="1"/>
</dbReference>
<dbReference type="PANTHER" id="PTHR42903:SF1">
    <property type="entry name" value="INNER MEMBRANE PROTEIN YCCF"/>
    <property type="match status" value="1"/>
</dbReference>
<dbReference type="InterPro" id="IPR052937">
    <property type="entry name" value="Inner_membrane_protein"/>
</dbReference>
<name>A0A096C5F9_9BACT</name>
<dbReference type="AlphaFoldDB" id="A0A096C5F9"/>
<dbReference type="InterPro" id="IPR031308">
    <property type="entry name" value="UCP028777"/>
</dbReference>
<comment type="caution">
    <text evidence="3">The sequence shown here is derived from an EMBL/GenBank/DDBJ whole genome shotgun (WGS) entry which is preliminary data.</text>
</comment>
<dbReference type="Proteomes" id="UP000029538">
    <property type="component" value="Unassembled WGS sequence"/>
</dbReference>
<evidence type="ECO:0000313" key="4">
    <source>
        <dbReference type="Proteomes" id="UP000029538"/>
    </source>
</evidence>
<dbReference type="RefSeq" id="WP_004358539.1">
    <property type="nucleotide sequence ID" value="NZ_JRNR01000008.1"/>
</dbReference>
<dbReference type="PIRSF" id="PIRSF028777">
    <property type="entry name" value="UCP028777"/>
    <property type="match status" value="1"/>
</dbReference>
<dbReference type="Pfam" id="PF03733">
    <property type="entry name" value="YccF"/>
    <property type="match status" value="2"/>
</dbReference>
<dbReference type="GeneID" id="91081877"/>
<accession>A0A096C5F9</accession>
<organism evidence="3 4">
    <name type="scientific">Prevotella disiens DNF00882</name>
    <dbReference type="NCBI Taxonomy" id="1401075"/>
    <lineage>
        <taxon>Bacteria</taxon>
        <taxon>Pseudomonadati</taxon>
        <taxon>Bacteroidota</taxon>
        <taxon>Bacteroidia</taxon>
        <taxon>Bacteroidales</taxon>
        <taxon>Prevotellaceae</taxon>
        <taxon>Prevotella</taxon>
    </lineage>
</organism>
<dbReference type="GO" id="GO:0005886">
    <property type="term" value="C:plasma membrane"/>
    <property type="evidence" value="ECO:0007669"/>
    <property type="project" value="TreeGrafter"/>
</dbReference>
<feature type="domain" description="Inner membrane component" evidence="2">
    <location>
        <begin position="4"/>
        <end position="54"/>
    </location>
</feature>
<feature type="transmembrane region" description="Helical" evidence="1">
    <location>
        <begin position="6"/>
        <end position="23"/>
    </location>
</feature>
<protein>
    <submittedName>
        <fullName evidence="3">Membrane protein</fullName>
    </submittedName>
</protein>